<dbReference type="EMBL" id="UINC01144210">
    <property type="protein sequence ID" value="SVD33578.1"/>
    <property type="molecule type" value="Genomic_DNA"/>
</dbReference>
<accession>A0A382UIR0</accession>
<protein>
    <submittedName>
        <fullName evidence="1">Uncharacterized protein</fullName>
    </submittedName>
</protein>
<evidence type="ECO:0000313" key="1">
    <source>
        <dbReference type="EMBL" id="SVD33578.1"/>
    </source>
</evidence>
<sequence length="225" mass="25058">MNYRFRVALTVLLAGIATVALPPVTVIAQETTMPRTTWGAPDLQGVWDFRTLTPFERPTNLEQGVYTDEERAEFEARRNAQIAVRDDQVPGDTVGNYNQFWFDAGATVVETNRTSLVVDPPDGRLPSLTPAAEQRRVDRAMARAGTSRHVPTPGGWVEDLGSGMFAVRCILGFNSGPPMTPAGYNQNVQVFQTEDYVVLLNEMVHSSRIVRLDGRDHIDADIRQW</sequence>
<dbReference type="AlphaFoldDB" id="A0A382UIR0"/>
<gene>
    <name evidence="1" type="ORF">METZ01_LOCUS386432</name>
</gene>
<proteinExistence type="predicted"/>
<organism evidence="1">
    <name type="scientific">marine metagenome</name>
    <dbReference type="NCBI Taxonomy" id="408172"/>
    <lineage>
        <taxon>unclassified sequences</taxon>
        <taxon>metagenomes</taxon>
        <taxon>ecological metagenomes</taxon>
    </lineage>
</organism>
<feature type="non-terminal residue" evidence="1">
    <location>
        <position position="225"/>
    </location>
</feature>
<reference evidence="1" key="1">
    <citation type="submission" date="2018-05" db="EMBL/GenBank/DDBJ databases">
        <authorList>
            <person name="Lanie J.A."/>
            <person name="Ng W.-L."/>
            <person name="Kazmierczak K.M."/>
            <person name="Andrzejewski T.M."/>
            <person name="Davidsen T.M."/>
            <person name="Wayne K.J."/>
            <person name="Tettelin H."/>
            <person name="Glass J.I."/>
            <person name="Rusch D."/>
            <person name="Podicherti R."/>
            <person name="Tsui H.-C.T."/>
            <person name="Winkler M.E."/>
        </authorList>
    </citation>
    <scope>NUCLEOTIDE SEQUENCE</scope>
</reference>
<name>A0A382UIR0_9ZZZZ</name>